<protein>
    <submittedName>
        <fullName evidence="3">Uncharacterized protein</fullName>
    </submittedName>
</protein>
<evidence type="ECO:0000313" key="3">
    <source>
        <dbReference type="EMBL" id="KAL2044467.1"/>
    </source>
</evidence>
<feature type="chain" id="PRO_5045045142" evidence="2">
    <location>
        <begin position="19"/>
        <end position="197"/>
    </location>
</feature>
<keyword evidence="2" id="KW-0732">Signal</keyword>
<feature type="region of interest" description="Disordered" evidence="1">
    <location>
        <begin position="176"/>
        <end position="197"/>
    </location>
</feature>
<evidence type="ECO:0000313" key="4">
    <source>
        <dbReference type="Proteomes" id="UP001590950"/>
    </source>
</evidence>
<accession>A0ABR4AF64</accession>
<reference evidence="3 4" key="1">
    <citation type="submission" date="2024-09" db="EMBL/GenBank/DDBJ databases">
        <title>Rethinking Asexuality: The Enigmatic Case of Functional Sexual Genes in Lepraria (Stereocaulaceae).</title>
        <authorList>
            <person name="Doellman M."/>
            <person name="Sun Y."/>
            <person name="Barcenas-Pena A."/>
            <person name="Lumbsch H.T."/>
            <person name="Grewe F."/>
        </authorList>
    </citation>
    <scope>NUCLEOTIDE SEQUENCE [LARGE SCALE GENOMIC DNA]</scope>
    <source>
        <strain evidence="3 4">Mercado 3170</strain>
    </source>
</reference>
<feature type="signal peptide" evidence="2">
    <location>
        <begin position="1"/>
        <end position="18"/>
    </location>
</feature>
<gene>
    <name evidence="3" type="ORF">N7G274_003172</name>
</gene>
<organism evidence="3 4">
    <name type="scientific">Stereocaulon virgatum</name>
    <dbReference type="NCBI Taxonomy" id="373712"/>
    <lineage>
        <taxon>Eukaryota</taxon>
        <taxon>Fungi</taxon>
        <taxon>Dikarya</taxon>
        <taxon>Ascomycota</taxon>
        <taxon>Pezizomycotina</taxon>
        <taxon>Lecanoromycetes</taxon>
        <taxon>OSLEUM clade</taxon>
        <taxon>Lecanoromycetidae</taxon>
        <taxon>Lecanorales</taxon>
        <taxon>Lecanorineae</taxon>
        <taxon>Stereocaulaceae</taxon>
        <taxon>Stereocaulon</taxon>
    </lineage>
</organism>
<evidence type="ECO:0000256" key="1">
    <source>
        <dbReference type="SAM" id="MobiDB-lite"/>
    </source>
</evidence>
<dbReference type="Proteomes" id="UP001590950">
    <property type="component" value="Unassembled WGS sequence"/>
</dbReference>
<evidence type="ECO:0000256" key="2">
    <source>
        <dbReference type="SAM" id="SignalP"/>
    </source>
</evidence>
<name>A0ABR4AF64_9LECA</name>
<proteinExistence type="predicted"/>
<dbReference type="EMBL" id="JBEFKJ010000009">
    <property type="protein sequence ID" value="KAL2044467.1"/>
    <property type="molecule type" value="Genomic_DNA"/>
</dbReference>
<keyword evidence="4" id="KW-1185">Reference proteome</keyword>
<sequence>MLLARTILPLILANLAASLPANTTDLASVTNNAWVTSRNYTFSPKEEIPWNRSLTDRFESFRYRIPNTPRSISVVIDKEIPLNPFAFRQVLKTIHTQLESHILLHGDGLLESRDDPYVLEIPGCTSTTRSTAYRGRHLTYGILLETFDGLKIILDEERRWYEAVFVIHESRNTLGEGSIDASDHPSNPSSSALASER</sequence>
<comment type="caution">
    <text evidence="3">The sequence shown here is derived from an EMBL/GenBank/DDBJ whole genome shotgun (WGS) entry which is preliminary data.</text>
</comment>
<feature type="compositionally biased region" description="Polar residues" evidence="1">
    <location>
        <begin position="184"/>
        <end position="197"/>
    </location>
</feature>